<feature type="transmembrane region" description="Helical" evidence="8">
    <location>
        <begin position="329"/>
        <end position="351"/>
    </location>
</feature>
<evidence type="ECO:0000313" key="10">
    <source>
        <dbReference type="Proteomes" id="UP000799441"/>
    </source>
</evidence>
<dbReference type="GO" id="GO:0005886">
    <property type="term" value="C:plasma membrane"/>
    <property type="evidence" value="ECO:0007669"/>
    <property type="project" value="UniProtKB-SubCell"/>
</dbReference>
<dbReference type="Pfam" id="PF03595">
    <property type="entry name" value="SLAC1"/>
    <property type="match status" value="1"/>
</dbReference>
<evidence type="ECO:0008006" key="11">
    <source>
        <dbReference type="Google" id="ProtNLM"/>
    </source>
</evidence>
<keyword evidence="10" id="KW-1185">Reference proteome</keyword>
<keyword evidence="6 8" id="KW-1133">Transmembrane helix</keyword>
<comment type="similarity">
    <text evidence="2">Belongs to the tellurite-resistance/dicarboxylate transporter (TDT) family.</text>
</comment>
<keyword evidence="3" id="KW-0813">Transport</keyword>
<reference evidence="9" key="1">
    <citation type="journal article" date="2020" name="Stud. Mycol.">
        <title>101 Dothideomycetes genomes: a test case for predicting lifestyles and emergence of pathogens.</title>
        <authorList>
            <person name="Haridas S."/>
            <person name="Albert R."/>
            <person name="Binder M."/>
            <person name="Bloem J."/>
            <person name="Labutti K."/>
            <person name="Salamov A."/>
            <person name="Andreopoulos B."/>
            <person name="Baker S."/>
            <person name="Barry K."/>
            <person name="Bills G."/>
            <person name="Bluhm B."/>
            <person name="Cannon C."/>
            <person name="Castanera R."/>
            <person name="Culley D."/>
            <person name="Daum C."/>
            <person name="Ezra D."/>
            <person name="Gonzalez J."/>
            <person name="Henrissat B."/>
            <person name="Kuo A."/>
            <person name="Liang C."/>
            <person name="Lipzen A."/>
            <person name="Lutzoni F."/>
            <person name="Magnuson J."/>
            <person name="Mondo S."/>
            <person name="Nolan M."/>
            <person name="Ohm R."/>
            <person name="Pangilinan J."/>
            <person name="Park H.-J."/>
            <person name="Ramirez L."/>
            <person name="Alfaro M."/>
            <person name="Sun H."/>
            <person name="Tritt A."/>
            <person name="Yoshinaga Y."/>
            <person name="Zwiers L.-H."/>
            <person name="Turgeon B."/>
            <person name="Goodwin S."/>
            <person name="Spatafora J."/>
            <person name="Crous P."/>
            <person name="Grigoriev I."/>
        </authorList>
    </citation>
    <scope>NUCLEOTIDE SEQUENCE</scope>
    <source>
        <strain evidence="9">CBS 116435</strain>
    </source>
</reference>
<evidence type="ECO:0000256" key="3">
    <source>
        <dbReference type="ARBA" id="ARBA00022448"/>
    </source>
</evidence>
<feature type="transmembrane region" description="Helical" evidence="8">
    <location>
        <begin position="105"/>
        <end position="126"/>
    </location>
</feature>
<feature type="transmembrane region" description="Helical" evidence="8">
    <location>
        <begin position="138"/>
        <end position="163"/>
    </location>
</feature>
<evidence type="ECO:0000256" key="7">
    <source>
        <dbReference type="ARBA" id="ARBA00023136"/>
    </source>
</evidence>
<protein>
    <recommendedName>
        <fullName evidence="11">C4-dicarboxylate transporter/malic acid transport protein</fullName>
    </recommendedName>
</protein>
<feature type="transmembrane region" description="Helical" evidence="8">
    <location>
        <begin position="292"/>
        <end position="317"/>
    </location>
</feature>
<dbReference type="InterPro" id="IPR038665">
    <property type="entry name" value="Voltage-dep_anion_channel_sf"/>
</dbReference>
<proteinExistence type="inferred from homology"/>
<dbReference type="InterPro" id="IPR051629">
    <property type="entry name" value="Sulfite_efflux_TDT"/>
</dbReference>
<keyword evidence="7 8" id="KW-0472">Membrane</keyword>
<comment type="subcellular location">
    <subcellularLocation>
        <location evidence="1">Cell membrane</location>
        <topology evidence="1">Multi-pass membrane protein</topology>
    </subcellularLocation>
</comment>
<evidence type="ECO:0000313" key="9">
    <source>
        <dbReference type="EMBL" id="KAF2717836.1"/>
    </source>
</evidence>
<evidence type="ECO:0000256" key="4">
    <source>
        <dbReference type="ARBA" id="ARBA00022475"/>
    </source>
</evidence>
<accession>A0A9P4Q3U2</accession>
<feature type="transmembrane region" description="Helical" evidence="8">
    <location>
        <begin position="175"/>
        <end position="195"/>
    </location>
</feature>
<gene>
    <name evidence="9" type="ORF">K431DRAFT_315409</name>
</gene>
<evidence type="ECO:0000256" key="8">
    <source>
        <dbReference type="SAM" id="Phobius"/>
    </source>
</evidence>
<evidence type="ECO:0000256" key="2">
    <source>
        <dbReference type="ARBA" id="ARBA00008566"/>
    </source>
</evidence>
<dbReference type="AlphaFoldDB" id="A0A9P4Q3U2"/>
<evidence type="ECO:0000256" key="1">
    <source>
        <dbReference type="ARBA" id="ARBA00004651"/>
    </source>
</evidence>
<feature type="transmembrane region" description="Helical" evidence="8">
    <location>
        <begin position="363"/>
        <end position="384"/>
    </location>
</feature>
<dbReference type="PANTHER" id="PTHR31686">
    <property type="match status" value="1"/>
</dbReference>
<dbReference type="PANTHER" id="PTHR31686:SF3">
    <property type="entry name" value="ACID TRANSPORT PROTEIN, PUTATIVE (AFU_ORTHOLOGUE AFUA_4G09410)-RELATED"/>
    <property type="match status" value="1"/>
</dbReference>
<organism evidence="9 10">
    <name type="scientific">Polychaeton citri CBS 116435</name>
    <dbReference type="NCBI Taxonomy" id="1314669"/>
    <lineage>
        <taxon>Eukaryota</taxon>
        <taxon>Fungi</taxon>
        <taxon>Dikarya</taxon>
        <taxon>Ascomycota</taxon>
        <taxon>Pezizomycotina</taxon>
        <taxon>Dothideomycetes</taxon>
        <taxon>Dothideomycetidae</taxon>
        <taxon>Capnodiales</taxon>
        <taxon>Capnodiaceae</taxon>
        <taxon>Polychaeton</taxon>
    </lineage>
</organism>
<dbReference type="Proteomes" id="UP000799441">
    <property type="component" value="Unassembled WGS sequence"/>
</dbReference>
<keyword evidence="4" id="KW-1003">Cell membrane</keyword>
<sequence>MSGTDRGGHIANGERQSEHPLRRSAFRALVQDFGPLWFTWCMNAGVIAELLQQCPYEFRGIKIISTIFFVFDLVAFVVFSLIFIARFAWFRREAYYEIVDNIVDLTLLPCWSIAWLTLTALVGLIVSRAHWGGHAFALVAYVMWWIAAAWNLFFLFFAFVTLIRRHKASDQRMPTTIIIPAVSVSTVAVTGGIVVSMSTGISARLAVPVIIVAFMYVGIGVLMGLILSVHLFHQLLTFGWPPAELVATLWIFIGPLGQSAAALQALGSAANTHGAFAGYNKGTFLTAQAAPALEAACMLIALMLTGLGIVWAVLALYAMMECAYRRELFWAPNWNSTIFPTGTLVTAMLQFSVAMDSPAFRGVTVGLIIIMIAVFLVNMAFAILRISQGKLLIIRDDPRVKAQMEGEQKSR</sequence>
<name>A0A9P4Q3U2_9PEZI</name>
<evidence type="ECO:0000256" key="6">
    <source>
        <dbReference type="ARBA" id="ARBA00022989"/>
    </source>
</evidence>
<dbReference type="Gene3D" id="1.50.10.150">
    <property type="entry name" value="Voltage-dependent anion channel"/>
    <property type="match status" value="1"/>
</dbReference>
<feature type="transmembrane region" description="Helical" evidence="8">
    <location>
        <begin position="207"/>
        <end position="232"/>
    </location>
</feature>
<keyword evidence="5 8" id="KW-0812">Transmembrane</keyword>
<dbReference type="OrthoDB" id="2901184at2759"/>
<dbReference type="EMBL" id="MU003835">
    <property type="protein sequence ID" value="KAF2717836.1"/>
    <property type="molecule type" value="Genomic_DNA"/>
</dbReference>
<feature type="transmembrane region" description="Helical" evidence="8">
    <location>
        <begin position="63"/>
        <end position="85"/>
    </location>
</feature>
<dbReference type="GO" id="GO:0000319">
    <property type="term" value="F:sulfite transmembrane transporter activity"/>
    <property type="evidence" value="ECO:0007669"/>
    <property type="project" value="TreeGrafter"/>
</dbReference>
<dbReference type="InterPro" id="IPR004695">
    <property type="entry name" value="SLAC1/Mae1/Ssu1/TehA"/>
</dbReference>
<evidence type="ECO:0000256" key="5">
    <source>
        <dbReference type="ARBA" id="ARBA00022692"/>
    </source>
</evidence>
<comment type="caution">
    <text evidence="9">The sequence shown here is derived from an EMBL/GenBank/DDBJ whole genome shotgun (WGS) entry which is preliminary data.</text>
</comment>